<protein>
    <submittedName>
        <fullName evidence="4">Recombinase family protein</fullName>
    </submittedName>
</protein>
<feature type="domain" description="Resolvase/invertase-type recombinase catalytic" evidence="2">
    <location>
        <begin position="21"/>
        <end position="180"/>
    </location>
</feature>
<dbReference type="InterPro" id="IPR050639">
    <property type="entry name" value="SSR_resolvase"/>
</dbReference>
<dbReference type="AlphaFoldDB" id="A0A928KU33"/>
<evidence type="ECO:0000313" key="5">
    <source>
        <dbReference type="Proteomes" id="UP000754750"/>
    </source>
</evidence>
<name>A0A928KU33_9FIRM</name>
<evidence type="ECO:0000256" key="1">
    <source>
        <dbReference type="SAM" id="MobiDB-lite"/>
    </source>
</evidence>
<dbReference type="Pfam" id="PF00239">
    <property type="entry name" value="Resolvase"/>
    <property type="match status" value="1"/>
</dbReference>
<feature type="domain" description="Recombinase" evidence="3">
    <location>
        <begin position="188"/>
        <end position="331"/>
    </location>
</feature>
<organism evidence="4 5">
    <name type="scientific">Faecalispora sporosphaeroides</name>
    <dbReference type="NCBI Taxonomy" id="1549"/>
    <lineage>
        <taxon>Bacteria</taxon>
        <taxon>Bacillati</taxon>
        <taxon>Bacillota</taxon>
        <taxon>Clostridia</taxon>
        <taxon>Eubacteriales</taxon>
        <taxon>Oscillospiraceae</taxon>
        <taxon>Faecalispora</taxon>
    </lineage>
</organism>
<comment type="caution">
    <text evidence="4">The sequence shown here is derived from an EMBL/GenBank/DDBJ whole genome shotgun (WGS) entry which is preliminary data.</text>
</comment>
<dbReference type="Proteomes" id="UP000754750">
    <property type="component" value="Unassembled WGS sequence"/>
</dbReference>
<dbReference type="Gene3D" id="3.40.50.1390">
    <property type="entry name" value="Resolvase, N-terminal catalytic domain"/>
    <property type="match status" value="1"/>
</dbReference>
<dbReference type="InterPro" id="IPR038109">
    <property type="entry name" value="DNA_bind_recomb_sf"/>
</dbReference>
<dbReference type="InterPro" id="IPR011109">
    <property type="entry name" value="DNA_bind_recombinase_dom"/>
</dbReference>
<dbReference type="PROSITE" id="PS51736">
    <property type="entry name" value="RECOMBINASES_3"/>
    <property type="match status" value="1"/>
</dbReference>
<dbReference type="PROSITE" id="PS51737">
    <property type="entry name" value="RECOMBINASE_DNA_BIND"/>
    <property type="match status" value="1"/>
</dbReference>
<dbReference type="RefSeq" id="WP_326839630.1">
    <property type="nucleotide sequence ID" value="NZ_SVNY01000001.1"/>
</dbReference>
<feature type="region of interest" description="Disordered" evidence="1">
    <location>
        <begin position="551"/>
        <end position="572"/>
    </location>
</feature>
<dbReference type="GO" id="GO:0000150">
    <property type="term" value="F:DNA strand exchange activity"/>
    <property type="evidence" value="ECO:0007669"/>
    <property type="project" value="InterPro"/>
</dbReference>
<dbReference type="InterPro" id="IPR006119">
    <property type="entry name" value="Resolv_N"/>
</dbReference>
<gene>
    <name evidence="4" type="ORF">E7512_00025</name>
</gene>
<dbReference type="Pfam" id="PF07508">
    <property type="entry name" value="Recombinase"/>
    <property type="match status" value="1"/>
</dbReference>
<dbReference type="InterPro" id="IPR025827">
    <property type="entry name" value="Zn_ribbon_recom_dom"/>
</dbReference>
<dbReference type="InterPro" id="IPR036162">
    <property type="entry name" value="Resolvase-like_N_sf"/>
</dbReference>
<evidence type="ECO:0000259" key="3">
    <source>
        <dbReference type="PROSITE" id="PS51737"/>
    </source>
</evidence>
<dbReference type="PANTHER" id="PTHR30461:SF23">
    <property type="entry name" value="DNA RECOMBINASE-RELATED"/>
    <property type="match status" value="1"/>
</dbReference>
<dbReference type="Gene3D" id="3.90.1750.20">
    <property type="entry name" value="Putative Large Serine Recombinase, Chain B, Domain 2"/>
    <property type="match status" value="1"/>
</dbReference>
<dbReference type="PANTHER" id="PTHR30461">
    <property type="entry name" value="DNA-INVERTASE FROM LAMBDOID PROPHAGE"/>
    <property type="match status" value="1"/>
</dbReference>
<dbReference type="EMBL" id="SVNY01000001">
    <property type="protein sequence ID" value="MBE6831970.1"/>
    <property type="molecule type" value="Genomic_DNA"/>
</dbReference>
<dbReference type="SUPFAM" id="SSF53041">
    <property type="entry name" value="Resolvase-like"/>
    <property type="match status" value="1"/>
</dbReference>
<dbReference type="SMART" id="SM00857">
    <property type="entry name" value="Resolvase"/>
    <property type="match status" value="1"/>
</dbReference>
<dbReference type="Pfam" id="PF13408">
    <property type="entry name" value="Zn_ribbon_recom"/>
    <property type="match status" value="1"/>
</dbReference>
<proteinExistence type="predicted"/>
<evidence type="ECO:0000313" key="4">
    <source>
        <dbReference type="EMBL" id="MBE6831970.1"/>
    </source>
</evidence>
<reference evidence="4" key="1">
    <citation type="submission" date="2019-04" db="EMBL/GenBank/DDBJ databases">
        <title>Evolution of Biomass-Degrading Anaerobic Consortia Revealed by Metagenomics.</title>
        <authorList>
            <person name="Peng X."/>
        </authorList>
    </citation>
    <scope>NUCLEOTIDE SEQUENCE</scope>
    <source>
        <strain evidence="4">SIG551</strain>
    </source>
</reference>
<evidence type="ECO:0000259" key="2">
    <source>
        <dbReference type="PROSITE" id="PS51736"/>
    </source>
</evidence>
<accession>A0A928KU33</accession>
<sequence length="572" mass="65869">MARPKARYEITPKTGKSKTWYVGFYIRLSREDSRGNDESESVQNQRLILTDWLRNQFDDDQYVLVDEFIDDGVSGTTDEERPDFQRLLRFIEAGKINCVVVKNLARSFRNHADQGYYLEDWFVTRQVRFVSLYQQPIDTYKDPCGATNIGVPVQGVLNESHAKDTSENVRRVFDKKREKGLHIGSFAAYGYKKNPEDKNALVVDEEAAAVVRDIFAWFLDGMSKNAIVQTLNARGVLCPSLYKRSKGLKYKNPNAENKPLWNAKTVTQMLKNRLYVGDMVQGRYRVRSYKIHIQDAVPEDEWFIVENTHEPIIGREAFAQVQELLKRDTRAAPGEKKLYLFSGFLRCADCGKSMCRSEVKGNVYYFCRTYKEQSKAACTKHSIRHSLLEAAVLHVIRQQVYMADANAQVLARVDGAPPKKSPTNKLDGLIAAREKELAKVTRYKQSLYQDWKDGNLTQGDYQQMYEAYGRQTERISAAVENLTAERAALEKNPHTENPTLTAYRKSENFSELTRDLLIELVDHILVFENGSIRIKLRHGDEIRRTEEFIEKSCRSEASEPTPANEKKQWFSE</sequence>
<dbReference type="GO" id="GO:0003677">
    <property type="term" value="F:DNA binding"/>
    <property type="evidence" value="ECO:0007669"/>
    <property type="project" value="InterPro"/>
</dbReference>